<feature type="transmembrane region" description="Helical" evidence="1">
    <location>
        <begin position="142"/>
        <end position="160"/>
    </location>
</feature>
<dbReference type="AlphaFoldDB" id="A0A9N7PK82"/>
<feature type="domain" description="VanZ-like" evidence="2">
    <location>
        <begin position="42"/>
        <end position="159"/>
    </location>
</feature>
<dbReference type="Pfam" id="PF04892">
    <property type="entry name" value="VanZ"/>
    <property type="match status" value="1"/>
</dbReference>
<keyword evidence="1" id="KW-0472">Membrane</keyword>
<evidence type="ECO:0000313" key="4">
    <source>
        <dbReference type="EMBL" id="USS00337.1"/>
    </source>
</evidence>
<dbReference type="PANTHER" id="PTHR36834:SF1">
    <property type="entry name" value="INTEGRAL MEMBRANE PROTEIN"/>
    <property type="match status" value="1"/>
</dbReference>
<name>A0A9N7PK82_CLOSE</name>
<accession>A0A9N7PK82</accession>
<dbReference type="GeneID" id="303559935"/>
<keyword evidence="1" id="KW-0812">Transmembrane</keyword>
<dbReference type="Proteomes" id="UP001055437">
    <property type="component" value="Chromosome"/>
</dbReference>
<dbReference type="Proteomes" id="UP000280586">
    <property type="component" value="Chromosome"/>
</dbReference>
<gene>
    <name evidence="3" type="ORF">CP523_04450</name>
    <name evidence="4" type="ORF">NH397_12695</name>
</gene>
<organism evidence="3 5">
    <name type="scientific">Clostridium septicum</name>
    <dbReference type="NCBI Taxonomy" id="1504"/>
    <lineage>
        <taxon>Bacteria</taxon>
        <taxon>Bacillati</taxon>
        <taxon>Bacillota</taxon>
        <taxon>Clostridia</taxon>
        <taxon>Eubacteriales</taxon>
        <taxon>Clostridiaceae</taxon>
        <taxon>Clostridium</taxon>
    </lineage>
</organism>
<evidence type="ECO:0000259" key="2">
    <source>
        <dbReference type="Pfam" id="PF04892"/>
    </source>
</evidence>
<feature type="transmembrane region" description="Helical" evidence="1">
    <location>
        <begin position="115"/>
        <end position="136"/>
    </location>
</feature>
<evidence type="ECO:0000313" key="5">
    <source>
        <dbReference type="Proteomes" id="UP000280586"/>
    </source>
</evidence>
<feature type="transmembrane region" description="Helical" evidence="1">
    <location>
        <begin position="81"/>
        <end position="103"/>
    </location>
</feature>
<keyword evidence="6" id="KW-1185">Reference proteome</keyword>
<dbReference type="EMBL" id="CP023671">
    <property type="protein sequence ID" value="AYE33777.1"/>
    <property type="molecule type" value="Genomic_DNA"/>
</dbReference>
<feature type="transmembrane region" description="Helical" evidence="1">
    <location>
        <begin position="29"/>
        <end position="48"/>
    </location>
</feature>
<evidence type="ECO:0000256" key="1">
    <source>
        <dbReference type="SAM" id="Phobius"/>
    </source>
</evidence>
<feature type="transmembrane region" description="Helical" evidence="1">
    <location>
        <begin position="181"/>
        <end position="197"/>
    </location>
</feature>
<protein>
    <submittedName>
        <fullName evidence="3">VanZ family protein</fullName>
    </submittedName>
</protein>
<dbReference type="RefSeq" id="WP_066676425.1">
    <property type="nucleotide sequence ID" value="NZ_CABMIZ010000016.1"/>
</dbReference>
<keyword evidence="1" id="KW-1133">Transmembrane helix</keyword>
<evidence type="ECO:0000313" key="3">
    <source>
        <dbReference type="EMBL" id="AYE33777.1"/>
    </source>
</evidence>
<feature type="transmembrane region" description="Helical" evidence="1">
    <location>
        <begin position="6"/>
        <end position="22"/>
    </location>
</feature>
<proteinExistence type="predicted"/>
<dbReference type="PANTHER" id="PTHR36834">
    <property type="entry name" value="MEMBRANE PROTEIN-RELATED"/>
    <property type="match status" value="1"/>
</dbReference>
<dbReference type="EMBL" id="CP099799">
    <property type="protein sequence ID" value="USS00337.1"/>
    <property type="molecule type" value="Genomic_DNA"/>
</dbReference>
<sequence length="212" mass="24561">MGLLFVMTIGIIVYSTFLKKYLISNNIKISKWFIIGLYIFAYYLGVVFEITGPGNIFDIGRDMNMIVNLVPFKDIIAGSDFMMNLFQLTANIILFIPLGILLPSLFERFEKFHNTLLMGFMLSLIIEIFQLLNVRATDIDDLLMNTLGAVIGFIIYSLLLKKFTSKLKLKNRNNGETLIKYNSEFFISIMFYLYFFITPCADRILNKLIFRI</sequence>
<dbReference type="KEGG" id="csep:CP523_04450"/>
<reference evidence="4" key="2">
    <citation type="submission" date="2022-06" db="EMBL/GenBank/DDBJ databases">
        <authorList>
            <person name="Holder M.E."/>
            <person name="Ajami N.J."/>
            <person name="Petrosino J.F."/>
        </authorList>
    </citation>
    <scope>NUCLEOTIDE SEQUENCE</scope>
    <source>
        <strain evidence="4">RMA 8861</strain>
    </source>
</reference>
<dbReference type="InterPro" id="IPR053150">
    <property type="entry name" value="Teicoplanin_resist-assoc"/>
</dbReference>
<dbReference type="InterPro" id="IPR006976">
    <property type="entry name" value="VanZ-like"/>
</dbReference>
<evidence type="ECO:0000313" key="6">
    <source>
        <dbReference type="Proteomes" id="UP001055437"/>
    </source>
</evidence>
<reference evidence="3 5" key="1">
    <citation type="submission" date="2017-09" db="EMBL/GenBank/DDBJ databases">
        <authorList>
            <person name="Thomas P."/>
            <person name="Seyboldt C."/>
        </authorList>
    </citation>
    <scope>NUCLEOTIDE SEQUENCE [LARGE SCALE GENOMIC DNA]</scope>
    <source>
        <strain evidence="3 5">DSM 7534</strain>
    </source>
</reference>
<dbReference type="OrthoDB" id="9805025at2"/>